<protein>
    <submittedName>
        <fullName evidence="8">Small integral membrane protein 7</fullName>
    </submittedName>
</protein>
<dbReference type="PANTHER" id="PTHR28622">
    <property type="entry name" value="SMALL INTEGRAL MEMBRANE PROTEIN 7"/>
    <property type="match status" value="1"/>
</dbReference>
<evidence type="ECO:0000256" key="3">
    <source>
        <dbReference type="ARBA" id="ARBA00022692"/>
    </source>
</evidence>
<evidence type="ECO:0000313" key="9">
    <source>
        <dbReference type="Proteomes" id="UP001163046"/>
    </source>
</evidence>
<evidence type="ECO:0000256" key="6">
    <source>
        <dbReference type="SAM" id="MobiDB-lite"/>
    </source>
</evidence>
<evidence type="ECO:0000256" key="7">
    <source>
        <dbReference type="SAM" id="Phobius"/>
    </source>
</evidence>
<proteinExistence type="inferred from homology"/>
<evidence type="ECO:0000256" key="5">
    <source>
        <dbReference type="ARBA" id="ARBA00023136"/>
    </source>
</evidence>
<keyword evidence="5 7" id="KW-0472">Membrane</keyword>
<feature type="transmembrane region" description="Helical" evidence="7">
    <location>
        <begin position="155"/>
        <end position="175"/>
    </location>
</feature>
<dbReference type="AlphaFoldDB" id="A0A9W9YIS3"/>
<dbReference type="EMBL" id="MU827348">
    <property type="protein sequence ID" value="KAJ7352770.1"/>
    <property type="molecule type" value="Genomic_DNA"/>
</dbReference>
<evidence type="ECO:0000256" key="2">
    <source>
        <dbReference type="ARBA" id="ARBA00008578"/>
    </source>
</evidence>
<comment type="subcellular location">
    <subcellularLocation>
        <location evidence="1">Membrane</location>
        <topology evidence="1">Single-pass membrane protein</topology>
    </subcellularLocation>
</comment>
<sequence length="177" mass="20206">MEHALSVEDIHVHLLDDNLTLESQKANDKEISCSTNDENPKEMEQQSSSPVDNGGVDKMDEEENNARRRRNGVVEASDTVTSKRMNARVMRKKFGEGFVSEMPGIFNKKLTLLINACAVLNFKLKKRNPTDSFGDENEEPSLGDKCREFLLNLRYFRIFIGLWNIIMMICMIILFGS</sequence>
<reference evidence="8" key="1">
    <citation type="submission" date="2023-01" db="EMBL/GenBank/DDBJ databases">
        <title>Genome assembly of the deep-sea coral Lophelia pertusa.</title>
        <authorList>
            <person name="Herrera S."/>
            <person name="Cordes E."/>
        </authorList>
    </citation>
    <scope>NUCLEOTIDE SEQUENCE</scope>
    <source>
        <strain evidence="8">USNM1676648</strain>
        <tissue evidence="8">Polyp</tissue>
    </source>
</reference>
<organism evidence="8 9">
    <name type="scientific">Desmophyllum pertusum</name>
    <dbReference type="NCBI Taxonomy" id="174260"/>
    <lineage>
        <taxon>Eukaryota</taxon>
        <taxon>Metazoa</taxon>
        <taxon>Cnidaria</taxon>
        <taxon>Anthozoa</taxon>
        <taxon>Hexacorallia</taxon>
        <taxon>Scleractinia</taxon>
        <taxon>Caryophylliina</taxon>
        <taxon>Caryophylliidae</taxon>
        <taxon>Desmophyllum</taxon>
    </lineage>
</organism>
<keyword evidence="3 7" id="KW-0812">Transmembrane</keyword>
<dbReference type="PANTHER" id="PTHR28622:SF1">
    <property type="entry name" value="SMALL INTEGRAL MEMBRANE PROTEIN 7"/>
    <property type="match status" value="1"/>
</dbReference>
<dbReference type="InterPro" id="IPR037659">
    <property type="entry name" value="SMIM7"/>
</dbReference>
<keyword evidence="9" id="KW-1185">Reference proteome</keyword>
<gene>
    <name evidence="8" type="primary">SMIM7</name>
    <name evidence="8" type="ORF">OS493_034121</name>
</gene>
<keyword evidence="4 7" id="KW-1133">Transmembrane helix</keyword>
<accession>A0A9W9YIS3</accession>
<dbReference type="OrthoDB" id="10047572at2759"/>
<dbReference type="GO" id="GO:0016020">
    <property type="term" value="C:membrane"/>
    <property type="evidence" value="ECO:0007669"/>
    <property type="project" value="UniProtKB-SubCell"/>
</dbReference>
<evidence type="ECO:0000313" key="8">
    <source>
        <dbReference type="EMBL" id="KAJ7352770.1"/>
    </source>
</evidence>
<comment type="similarity">
    <text evidence="2">Belongs to the SMIM7 family.</text>
</comment>
<evidence type="ECO:0000256" key="1">
    <source>
        <dbReference type="ARBA" id="ARBA00004167"/>
    </source>
</evidence>
<comment type="caution">
    <text evidence="8">The sequence shown here is derived from an EMBL/GenBank/DDBJ whole genome shotgun (WGS) entry which is preliminary data.</text>
</comment>
<evidence type="ECO:0000256" key="4">
    <source>
        <dbReference type="ARBA" id="ARBA00022989"/>
    </source>
</evidence>
<name>A0A9W9YIS3_9CNID</name>
<dbReference type="Proteomes" id="UP001163046">
    <property type="component" value="Unassembled WGS sequence"/>
</dbReference>
<feature type="region of interest" description="Disordered" evidence="6">
    <location>
        <begin position="21"/>
        <end position="77"/>
    </location>
</feature>